<dbReference type="InterPro" id="IPR001352">
    <property type="entry name" value="RNase_HII/HIII"/>
</dbReference>
<dbReference type="PROSITE" id="PS51975">
    <property type="entry name" value="RNASE_H_2"/>
    <property type="match status" value="1"/>
</dbReference>
<dbReference type="InterPro" id="IPR036397">
    <property type="entry name" value="RNaseH_sf"/>
</dbReference>
<comment type="caution">
    <text evidence="18">The sequence shown here is derived from an EMBL/GenBank/DDBJ whole genome shotgun (WGS) entry which is preliminary data.</text>
</comment>
<comment type="subcellular location">
    <subcellularLocation>
        <location evidence="4 14">Cytoplasm</location>
    </subcellularLocation>
</comment>
<dbReference type="SUPFAM" id="SSF53098">
    <property type="entry name" value="Ribonuclease H-like"/>
    <property type="match status" value="1"/>
</dbReference>
<evidence type="ECO:0000313" key="18">
    <source>
        <dbReference type="EMBL" id="RUO22626.1"/>
    </source>
</evidence>
<evidence type="ECO:0000256" key="1">
    <source>
        <dbReference type="ARBA" id="ARBA00000077"/>
    </source>
</evidence>
<evidence type="ECO:0000256" key="5">
    <source>
        <dbReference type="ARBA" id="ARBA00007383"/>
    </source>
</evidence>
<evidence type="ECO:0000256" key="11">
    <source>
        <dbReference type="ARBA" id="ARBA00022759"/>
    </source>
</evidence>
<keyword evidence="13 14" id="KW-0464">Manganese</keyword>
<dbReference type="PANTHER" id="PTHR10954:SF18">
    <property type="entry name" value="RIBONUCLEASE HII"/>
    <property type="match status" value="1"/>
</dbReference>
<dbReference type="NCBIfam" id="NF000596">
    <property type="entry name" value="PRK00015.1-4"/>
    <property type="match status" value="1"/>
</dbReference>
<feature type="binding site" evidence="14 15">
    <location>
        <position position="22"/>
    </location>
    <ligand>
        <name>a divalent metal cation</name>
        <dbReference type="ChEBI" id="CHEBI:60240"/>
    </ligand>
</feature>
<evidence type="ECO:0000256" key="15">
    <source>
        <dbReference type="PROSITE-ProRule" id="PRU01319"/>
    </source>
</evidence>
<keyword evidence="8 14" id="KW-0963">Cytoplasm</keyword>
<dbReference type="NCBIfam" id="NF000594">
    <property type="entry name" value="PRK00015.1-1"/>
    <property type="match status" value="1"/>
</dbReference>
<keyword evidence="9 14" id="KW-0540">Nuclease</keyword>
<dbReference type="Pfam" id="PF01351">
    <property type="entry name" value="RNase_HII"/>
    <property type="match status" value="1"/>
</dbReference>
<dbReference type="InterPro" id="IPR022898">
    <property type="entry name" value="RNase_HII"/>
</dbReference>
<feature type="binding site" evidence="14 15">
    <location>
        <position position="23"/>
    </location>
    <ligand>
        <name>a divalent metal cation</name>
        <dbReference type="ChEBI" id="CHEBI:60240"/>
    </ligand>
</feature>
<feature type="binding site" evidence="14 15">
    <location>
        <position position="114"/>
    </location>
    <ligand>
        <name>a divalent metal cation</name>
        <dbReference type="ChEBI" id="CHEBI:60240"/>
    </ligand>
</feature>
<gene>
    <name evidence="14" type="primary">rnhB</name>
    <name evidence="18" type="ORF">CWE08_05505</name>
</gene>
<dbReference type="PANTHER" id="PTHR10954">
    <property type="entry name" value="RIBONUCLEASE H2 SUBUNIT A"/>
    <property type="match status" value="1"/>
</dbReference>
<evidence type="ECO:0000256" key="3">
    <source>
        <dbReference type="ARBA" id="ARBA00004065"/>
    </source>
</evidence>
<feature type="domain" description="RNase H type-2" evidence="17">
    <location>
        <begin position="16"/>
        <end position="205"/>
    </location>
</feature>
<dbReference type="Proteomes" id="UP000288395">
    <property type="component" value="Unassembled WGS sequence"/>
</dbReference>
<dbReference type="GO" id="GO:0003723">
    <property type="term" value="F:RNA binding"/>
    <property type="evidence" value="ECO:0007669"/>
    <property type="project" value="UniProtKB-UniRule"/>
</dbReference>
<dbReference type="CDD" id="cd07182">
    <property type="entry name" value="RNase_HII_bacteria_HII_like"/>
    <property type="match status" value="1"/>
</dbReference>
<evidence type="ECO:0000256" key="2">
    <source>
        <dbReference type="ARBA" id="ARBA00001946"/>
    </source>
</evidence>
<proteinExistence type="inferred from homology"/>
<evidence type="ECO:0000256" key="9">
    <source>
        <dbReference type="ARBA" id="ARBA00022722"/>
    </source>
</evidence>
<dbReference type="AlphaFoldDB" id="A0A432W0S9"/>
<dbReference type="EMBL" id="PIPJ01000002">
    <property type="protein sequence ID" value="RUO22626.1"/>
    <property type="molecule type" value="Genomic_DNA"/>
</dbReference>
<evidence type="ECO:0000256" key="4">
    <source>
        <dbReference type="ARBA" id="ARBA00004496"/>
    </source>
</evidence>
<organism evidence="18 19">
    <name type="scientific">Aliidiomarina iranensis</name>
    <dbReference type="NCBI Taxonomy" id="1434071"/>
    <lineage>
        <taxon>Bacteria</taxon>
        <taxon>Pseudomonadati</taxon>
        <taxon>Pseudomonadota</taxon>
        <taxon>Gammaproteobacteria</taxon>
        <taxon>Alteromonadales</taxon>
        <taxon>Idiomarinaceae</taxon>
        <taxon>Aliidiomarina</taxon>
    </lineage>
</organism>
<reference evidence="19" key="1">
    <citation type="journal article" date="2018" name="Front. Microbiol.">
        <title>Genome-Based Analysis Reveals the Taxonomy and Diversity of the Family Idiomarinaceae.</title>
        <authorList>
            <person name="Liu Y."/>
            <person name="Lai Q."/>
            <person name="Shao Z."/>
        </authorList>
    </citation>
    <scope>NUCLEOTIDE SEQUENCE [LARGE SCALE GENOMIC DNA]</scope>
    <source>
        <strain evidence="19">GBPy7</strain>
    </source>
</reference>
<dbReference type="GO" id="GO:0004523">
    <property type="term" value="F:RNA-DNA hybrid ribonuclease activity"/>
    <property type="evidence" value="ECO:0007669"/>
    <property type="project" value="UniProtKB-UniRule"/>
</dbReference>
<comment type="similarity">
    <text evidence="5 14 16">Belongs to the RNase HII family.</text>
</comment>
<dbReference type="OrthoDB" id="9803420at2"/>
<dbReference type="EC" id="3.1.26.4" evidence="6 14"/>
<comment type="cofactor">
    <cofactor evidence="14 15">
        <name>Mn(2+)</name>
        <dbReference type="ChEBI" id="CHEBI:29035"/>
    </cofactor>
    <cofactor evidence="14 15">
        <name>Mg(2+)</name>
        <dbReference type="ChEBI" id="CHEBI:18420"/>
    </cofactor>
    <text evidence="14 15">Manganese or magnesium. Binds 1 divalent metal ion per monomer in the absence of substrate. May bind a second metal ion after substrate binding.</text>
</comment>
<keyword evidence="19" id="KW-1185">Reference proteome</keyword>
<evidence type="ECO:0000256" key="7">
    <source>
        <dbReference type="ARBA" id="ARBA00019179"/>
    </source>
</evidence>
<dbReference type="HAMAP" id="MF_00052_B">
    <property type="entry name" value="RNase_HII_B"/>
    <property type="match status" value="1"/>
</dbReference>
<comment type="cofactor">
    <cofactor evidence="2">
        <name>Mg(2+)</name>
        <dbReference type="ChEBI" id="CHEBI:18420"/>
    </cofactor>
</comment>
<evidence type="ECO:0000256" key="6">
    <source>
        <dbReference type="ARBA" id="ARBA00012180"/>
    </source>
</evidence>
<sequence>MTANTTESAGLNAGPFYICGADEAGRGPIAGPVVAAAVILDPENPITGITDSKKLSEKKRAALSIEIKEKALAWAIAQCDADEIDDINILQASMLAMKRAIESLPIAAHKALIDGNRVPKLAIPAEAIIKGDLKEACIGAASILAKVERDRQMLEWHDRYPEYNFAQHKAYGTAAHLEALQKHGASPIHRKSFKPVRDVIEAGQQR</sequence>
<dbReference type="Gene3D" id="3.30.420.10">
    <property type="entry name" value="Ribonuclease H-like superfamily/Ribonuclease H"/>
    <property type="match status" value="1"/>
</dbReference>
<keyword evidence="12 14" id="KW-0378">Hydrolase</keyword>
<name>A0A432W0S9_9GAMM</name>
<dbReference type="GO" id="GO:0005737">
    <property type="term" value="C:cytoplasm"/>
    <property type="evidence" value="ECO:0007669"/>
    <property type="project" value="UniProtKB-SubCell"/>
</dbReference>
<keyword evidence="11 14" id="KW-0255">Endonuclease</keyword>
<dbReference type="RefSeq" id="WP_126766425.1">
    <property type="nucleotide sequence ID" value="NZ_PIPJ01000002.1"/>
</dbReference>
<dbReference type="FunFam" id="3.30.420.10:FF:000006">
    <property type="entry name" value="Ribonuclease HII"/>
    <property type="match status" value="1"/>
</dbReference>
<keyword evidence="10 14" id="KW-0479">Metal-binding</keyword>
<dbReference type="GO" id="GO:0032299">
    <property type="term" value="C:ribonuclease H2 complex"/>
    <property type="evidence" value="ECO:0007669"/>
    <property type="project" value="TreeGrafter"/>
</dbReference>
<comment type="function">
    <text evidence="3 14 16">Endonuclease that specifically degrades the RNA of RNA-DNA hybrids.</text>
</comment>
<evidence type="ECO:0000256" key="10">
    <source>
        <dbReference type="ARBA" id="ARBA00022723"/>
    </source>
</evidence>
<dbReference type="NCBIfam" id="NF000595">
    <property type="entry name" value="PRK00015.1-3"/>
    <property type="match status" value="1"/>
</dbReference>
<evidence type="ECO:0000256" key="16">
    <source>
        <dbReference type="RuleBase" id="RU003515"/>
    </source>
</evidence>
<dbReference type="InterPro" id="IPR024567">
    <property type="entry name" value="RNase_HII/HIII_dom"/>
</dbReference>
<dbReference type="GO" id="GO:0006298">
    <property type="term" value="P:mismatch repair"/>
    <property type="evidence" value="ECO:0007669"/>
    <property type="project" value="TreeGrafter"/>
</dbReference>
<evidence type="ECO:0000256" key="14">
    <source>
        <dbReference type="HAMAP-Rule" id="MF_00052"/>
    </source>
</evidence>
<evidence type="ECO:0000256" key="13">
    <source>
        <dbReference type="ARBA" id="ARBA00023211"/>
    </source>
</evidence>
<evidence type="ECO:0000259" key="17">
    <source>
        <dbReference type="PROSITE" id="PS51975"/>
    </source>
</evidence>
<evidence type="ECO:0000256" key="12">
    <source>
        <dbReference type="ARBA" id="ARBA00022801"/>
    </source>
</evidence>
<evidence type="ECO:0000313" key="19">
    <source>
        <dbReference type="Proteomes" id="UP000288395"/>
    </source>
</evidence>
<dbReference type="GO" id="GO:0030145">
    <property type="term" value="F:manganese ion binding"/>
    <property type="evidence" value="ECO:0007669"/>
    <property type="project" value="UniProtKB-UniRule"/>
</dbReference>
<evidence type="ECO:0000256" key="8">
    <source>
        <dbReference type="ARBA" id="ARBA00022490"/>
    </source>
</evidence>
<accession>A0A432W0S9</accession>
<dbReference type="GO" id="GO:0043137">
    <property type="term" value="P:DNA replication, removal of RNA primer"/>
    <property type="evidence" value="ECO:0007669"/>
    <property type="project" value="TreeGrafter"/>
</dbReference>
<dbReference type="InterPro" id="IPR012337">
    <property type="entry name" value="RNaseH-like_sf"/>
</dbReference>
<protein>
    <recommendedName>
        <fullName evidence="7 14">Ribonuclease HII</fullName>
        <shortName evidence="14">RNase HII</shortName>
        <ecNumber evidence="6 14">3.1.26.4</ecNumber>
    </recommendedName>
</protein>
<comment type="catalytic activity">
    <reaction evidence="1 14 15 16">
        <text>Endonucleolytic cleavage to 5'-phosphomonoester.</text>
        <dbReference type="EC" id="3.1.26.4"/>
    </reaction>
</comment>